<protein>
    <submittedName>
        <fullName evidence="2">Uncharacterized protein</fullName>
    </submittedName>
</protein>
<feature type="transmembrane region" description="Helical" evidence="1">
    <location>
        <begin position="12"/>
        <end position="34"/>
    </location>
</feature>
<dbReference type="OrthoDB" id="3338076at2759"/>
<dbReference type="PANTHER" id="PTHR28077:SF1">
    <property type="entry name" value="INOSITOL PHOSPHORYLCERAMIDE SYNTHASE REGULATORY SUBUNIT KEI1"/>
    <property type="match status" value="1"/>
</dbReference>
<name>A0A9Q3JH47_9BASI</name>
<dbReference type="AlphaFoldDB" id="A0A9Q3JH47"/>
<dbReference type="InterPro" id="IPR013862">
    <property type="entry name" value="Kei1"/>
</dbReference>
<accession>A0A9Q3JH47</accession>
<dbReference type="PANTHER" id="PTHR28077">
    <property type="entry name" value="INOSITOL PHOSPHORYLCERAMIDE SYNTHASE REGULATORY SUBUNIT KEI1"/>
    <property type="match status" value="1"/>
</dbReference>
<comment type="caution">
    <text evidence="2">The sequence shown here is derived from an EMBL/GenBank/DDBJ whole genome shotgun (WGS) entry which is preliminary data.</text>
</comment>
<dbReference type="GO" id="GO:0000139">
    <property type="term" value="C:Golgi membrane"/>
    <property type="evidence" value="ECO:0007669"/>
    <property type="project" value="TreeGrafter"/>
</dbReference>
<evidence type="ECO:0000313" key="2">
    <source>
        <dbReference type="EMBL" id="MBW0562004.1"/>
    </source>
</evidence>
<feature type="transmembrane region" description="Helical" evidence="1">
    <location>
        <begin position="78"/>
        <end position="101"/>
    </location>
</feature>
<keyword evidence="1" id="KW-1133">Transmembrane helix</keyword>
<evidence type="ECO:0000256" key="1">
    <source>
        <dbReference type="SAM" id="Phobius"/>
    </source>
</evidence>
<keyword evidence="1" id="KW-0472">Membrane</keyword>
<organism evidence="2 3">
    <name type="scientific">Austropuccinia psidii MF-1</name>
    <dbReference type="NCBI Taxonomy" id="1389203"/>
    <lineage>
        <taxon>Eukaryota</taxon>
        <taxon>Fungi</taxon>
        <taxon>Dikarya</taxon>
        <taxon>Basidiomycota</taxon>
        <taxon>Pucciniomycotina</taxon>
        <taxon>Pucciniomycetes</taxon>
        <taxon>Pucciniales</taxon>
        <taxon>Sphaerophragmiaceae</taxon>
        <taxon>Austropuccinia</taxon>
    </lineage>
</organism>
<sequence>ENPRKTLIFSHSLLLDHLLSTIYTIHFGLQWFLINPHDGRRVAHGDAQKNIMNSDLPQLSPESRKQAAQAIWKAERGVAAVILILIWLAKLYFILVVYSFALHLRRGTYTTLPLSRPPSSISTANRLRNVTRGLHRTPSGYAYNRINNSNIPLSDAPLFLVPMDDDQAKLNGDLCRSRDSSSPYRS</sequence>
<dbReference type="GO" id="GO:0070916">
    <property type="term" value="C:inositol phosphoceramide synthase complex"/>
    <property type="evidence" value="ECO:0007669"/>
    <property type="project" value="TreeGrafter"/>
</dbReference>
<dbReference type="Proteomes" id="UP000765509">
    <property type="component" value="Unassembled WGS sequence"/>
</dbReference>
<dbReference type="Pfam" id="PF08552">
    <property type="entry name" value="Kei1"/>
    <property type="match status" value="1"/>
</dbReference>
<keyword evidence="1" id="KW-0812">Transmembrane</keyword>
<dbReference type="EMBL" id="AVOT02071845">
    <property type="protein sequence ID" value="MBW0562004.1"/>
    <property type="molecule type" value="Genomic_DNA"/>
</dbReference>
<gene>
    <name evidence="2" type="ORF">O181_101719</name>
</gene>
<dbReference type="GO" id="GO:0006673">
    <property type="term" value="P:inositol phosphoceramide metabolic process"/>
    <property type="evidence" value="ECO:0007669"/>
    <property type="project" value="InterPro"/>
</dbReference>
<keyword evidence="3" id="KW-1185">Reference proteome</keyword>
<reference evidence="2" key="1">
    <citation type="submission" date="2021-03" db="EMBL/GenBank/DDBJ databases">
        <title>Draft genome sequence of rust myrtle Austropuccinia psidii MF-1, a brazilian biotype.</title>
        <authorList>
            <person name="Quecine M.C."/>
            <person name="Pachon D.M.R."/>
            <person name="Bonatelli M.L."/>
            <person name="Correr F.H."/>
            <person name="Franceschini L.M."/>
            <person name="Leite T.F."/>
            <person name="Margarido G.R.A."/>
            <person name="Almeida C.A."/>
            <person name="Ferrarezi J.A."/>
            <person name="Labate C.A."/>
        </authorList>
    </citation>
    <scope>NUCLEOTIDE SEQUENCE</scope>
    <source>
        <strain evidence="2">MF-1</strain>
    </source>
</reference>
<proteinExistence type="predicted"/>
<dbReference type="GO" id="GO:0070917">
    <property type="term" value="F:inositol phosphoceramide synthase regulator activity"/>
    <property type="evidence" value="ECO:0007669"/>
    <property type="project" value="InterPro"/>
</dbReference>
<feature type="non-terminal residue" evidence="2">
    <location>
        <position position="186"/>
    </location>
</feature>
<evidence type="ECO:0000313" key="3">
    <source>
        <dbReference type="Proteomes" id="UP000765509"/>
    </source>
</evidence>